<keyword evidence="2" id="KW-0235">DNA replication</keyword>
<evidence type="ECO:0000256" key="6">
    <source>
        <dbReference type="ARBA" id="ARBA00022840"/>
    </source>
</evidence>
<gene>
    <name evidence="13" type="ORF">UFOVP92_14</name>
</gene>
<dbReference type="PANTHER" id="PTHR30153">
    <property type="entry name" value="REPLICATIVE DNA HELICASE DNAB"/>
    <property type="match status" value="1"/>
</dbReference>
<dbReference type="CDD" id="cd00984">
    <property type="entry name" value="DnaB_C"/>
    <property type="match status" value="1"/>
</dbReference>
<evidence type="ECO:0000256" key="10">
    <source>
        <dbReference type="ARBA" id="ARBA00048954"/>
    </source>
</evidence>
<reference evidence="13" key="1">
    <citation type="submission" date="2020-04" db="EMBL/GenBank/DDBJ databases">
        <authorList>
            <person name="Chiriac C."/>
            <person name="Salcher M."/>
            <person name="Ghai R."/>
            <person name="Kavagutti S V."/>
        </authorList>
    </citation>
    <scope>NUCLEOTIDE SEQUENCE</scope>
</reference>
<dbReference type="GO" id="GO:0005524">
    <property type="term" value="F:ATP binding"/>
    <property type="evidence" value="ECO:0007669"/>
    <property type="project" value="UniProtKB-KW"/>
</dbReference>
<evidence type="ECO:0000256" key="7">
    <source>
        <dbReference type="ARBA" id="ARBA00023125"/>
    </source>
</evidence>
<dbReference type="InterPro" id="IPR007693">
    <property type="entry name" value="DNA_helicase_DnaB-like_N"/>
</dbReference>
<dbReference type="EMBL" id="LR796211">
    <property type="protein sequence ID" value="CAB4127520.1"/>
    <property type="molecule type" value="Genomic_DNA"/>
</dbReference>
<evidence type="ECO:0000256" key="8">
    <source>
        <dbReference type="ARBA" id="ARBA00023235"/>
    </source>
</evidence>
<evidence type="ECO:0000256" key="3">
    <source>
        <dbReference type="ARBA" id="ARBA00022741"/>
    </source>
</evidence>
<dbReference type="InterPro" id="IPR027417">
    <property type="entry name" value="P-loop_NTPase"/>
</dbReference>
<evidence type="ECO:0000256" key="5">
    <source>
        <dbReference type="ARBA" id="ARBA00022806"/>
    </source>
</evidence>
<dbReference type="GO" id="GO:0003677">
    <property type="term" value="F:DNA binding"/>
    <property type="evidence" value="ECO:0007669"/>
    <property type="project" value="UniProtKB-KW"/>
</dbReference>
<dbReference type="Pfam" id="PF00772">
    <property type="entry name" value="DnaB"/>
    <property type="match status" value="1"/>
</dbReference>
<evidence type="ECO:0000256" key="9">
    <source>
        <dbReference type="ARBA" id="ARBA00044969"/>
    </source>
</evidence>
<dbReference type="PANTHER" id="PTHR30153:SF2">
    <property type="entry name" value="REPLICATIVE DNA HELICASE"/>
    <property type="match status" value="1"/>
</dbReference>
<feature type="region of interest" description="Disordered" evidence="11">
    <location>
        <begin position="422"/>
        <end position="441"/>
    </location>
</feature>
<keyword evidence="3" id="KW-0547">Nucleotide-binding</keyword>
<keyword evidence="6" id="KW-0067">ATP-binding</keyword>
<evidence type="ECO:0000259" key="12">
    <source>
        <dbReference type="PROSITE" id="PS51199"/>
    </source>
</evidence>
<evidence type="ECO:0000256" key="1">
    <source>
        <dbReference type="ARBA" id="ARBA00008428"/>
    </source>
</evidence>
<feature type="domain" description="SF4 helicase" evidence="12">
    <location>
        <begin position="161"/>
        <end position="426"/>
    </location>
</feature>
<dbReference type="Gene3D" id="3.40.50.300">
    <property type="entry name" value="P-loop containing nucleotide triphosphate hydrolases"/>
    <property type="match status" value="1"/>
</dbReference>
<dbReference type="EC" id="5.6.2.3" evidence="9"/>
<dbReference type="InterPro" id="IPR036185">
    <property type="entry name" value="DNA_heli_DnaB-like_N_sf"/>
</dbReference>
<evidence type="ECO:0000313" key="13">
    <source>
        <dbReference type="EMBL" id="CAB4127520.1"/>
    </source>
</evidence>
<comment type="catalytic activity">
    <reaction evidence="10">
        <text>ATP + H2O = ADP + phosphate + H(+)</text>
        <dbReference type="Rhea" id="RHEA:13065"/>
        <dbReference type="ChEBI" id="CHEBI:15377"/>
        <dbReference type="ChEBI" id="CHEBI:15378"/>
        <dbReference type="ChEBI" id="CHEBI:30616"/>
        <dbReference type="ChEBI" id="CHEBI:43474"/>
        <dbReference type="ChEBI" id="CHEBI:456216"/>
        <dbReference type="EC" id="5.6.2.3"/>
    </reaction>
</comment>
<comment type="similarity">
    <text evidence="1">Belongs to the helicase family. DnaB subfamily.</text>
</comment>
<dbReference type="Gene3D" id="1.10.860.10">
    <property type="entry name" value="DNAb Helicase, Chain A"/>
    <property type="match status" value="1"/>
</dbReference>
<evidence type="ECO:0000256" key="4">
    <source>
        <dbReference type="ARBA" id="ARBA00022801"/>
    </source>
</evidence>
<dbReference type="GO" id="GO:0043139">
    <property type="term" value="F:5'-3' DNA helicase activity"/>
    <property type="evidence" value="ECO:0007669"/>
    <property type="project" value="UniProtKB-EC"/>
</dbReference>
<keyword evidence="8" id="KW-0413">Isomerase</keyword>
<keyword evidence="5 13" id="KW-0347">Helicase</keyword>
<dbReference type="Pfam" id="PF03796">
    <property type="entry name" value="DnaB_C"/>
    <property type="match status" value="1"/>
</dbReference>
<evidence type="ECO:0000256" key="2">
    <source>
        <dbReference type="ARBA" id="ARBA00022705"/>
    </source>
</evidence>
<dbReference type="PROSITE" id="PS51199">
    <property type="entry name" value="SF4_HELICASE"/>
    <property type="match status" value="1"/>
</dbReference>
<organism evidence="13">
    <name type="scientific">uncultured Caudovirales phage</name>
    <dbReference type="NCBI Taxonomy" id="2100421"/>
    <lineage>
        <taxon>Viruses</taxon>
        <taxon>Duplodnaviria</taxon>
        <taxon>Heunggongvirae</taxon>
        <taxon>Uroviricota</taxon>
        <taxon>Caudoviricetes</taxon>
        <taxon>Peduoviridae</taxon>
        <taxon>Maltschvirus</taxon>
        <taxon>Maltschvirus maltsch</taxon>
    </lineage>
</organism>
<dbReference type="InterPro" id="IPR007694">
    <property type="entry name" value="DNA_helicase_DnaB-like_C"/>
</dbReference>
<keyword evidence="4" id="KW-0378">Hydrolase</keyword>
<dbReference type="GO" id="GO:0006260">
    <property type="term" value="P:DNA replication"/>
    <property type="evidence" value="ECO:0007669"/>
    <property type="project" value="UniProtKB-KW"/>
</dbReference>
<accession>A0A6J5L4M1</accession>
<protein>
    <recommendedName>
        <fullName evidence="9">DNA 5'-3' helicase</fullName>
        <ecNumber evidence="9">5.6.2.3</ecNumber>
    </recommendedName>
</protein>
<dbReference type="GO" id="GO:0016787">
    <property type="term" value="F:hydrolase activity"/>
    <property type="evidence" value="ECO:0007669"/>
    <property type="project" value="UniProtKB-KW"/>
</dbReference>
<keyword evidence="7" id="KW-0238">DNA-binding</keyword>
<proteinExistence type="inferred from homology"/>
<evidence type="ECO:0000256" key="11">
    <source>
        <dbReference type="SAM" id="MobiDB-lite"/>
    </source>
</evidence>
<dbReference type="InterPro" id="IPR016136">
    <property type="entry name" value="DNA_helicase_N/primase_C"/>
</dbReference>
<sequence length="441" mass="49114">MSDSIQAEYGVLAIGFKWLQSIESVADYLKPEHFLDESNGKIYKIMLQALVKRETDVDIVVVHERLKGRETIQHLHSICETIVTGGIQSLAKSIVSKYRERQLFHASQSIGVLAFEGGDIDLRIDKAQAELAKLESKESNDDWVDSYTGAMLHMELIEKRETGTFEGIKTDFYDLDELLDGGLQRGSLFVIGARPAMGKTALGLTMGLNIAKYWHVGFLSMEMPHSDVRDRTTAILGSVPISTIKRPSKGLDYGRIVEAVERAKTLKFHVSDRGGLNILQVRSKARALKRMKGLDVLVVDYIGLMAGIDNKVSRAYQIEEISKGLKTLAKELDIVVICLAQVNRGAAERGNSVPGLHDLRDSGSIEQDADIVGFIHRPIMSNPELGEQWRDYAQFRIAKNRQGRTGDVNLFYVGEQTKFASWSGQPPEKMTGQSSKKGKFE</sequence>
<dbReference type="SUPFAM" id="SSF48024">
    <property type="entry name" value="N-terminal domain of DnaB helicase"/>
    <property type="match status" value="1"/>
</dbReference>
<dbReference type="SUPFAM" id="SSF52540">
    <property type="entry name" value="P-loop containing nucleoside triphosphate hydrolases"/>
    <property type="match status" value="1"/>
</dbReference>
<name>A0A6J5L4M1_9CAUD</name>